<feature type="domain" description="Response regulatory" evidence="4">
    <location>
        <begin position="9"/>
        <end position="125"/>
    </location>
</feature>
<dbReference type="SMART" id="SM00421">
    <property type="entry name" value="HTH_LUXR"/>
    <property type="match status" value="1"/>
</dbReference>
<dbReference type="SUPFAM" id="SSF52172">
    <property type="entry name" value="CheY-like"/>
    <property type="match status" value="1"/>
</dbReference>
<protein>
    <submittedName>
        <fullName evidence="5">Two component transcriptional regulator, LuxR family</fullName>
    </submittedName>
</protein>
<dbReference type="SMART" id="SM00448">
    <property type="entry name" value="REC"/>
    <property type="match status" value="1"/>
</dbReference>
<reference evidence="6" key="1">
    <citation type="submission" date="2011-01" db="EMBL/GenBank/DDBJ databases">
        <title>Complete sequence of plasmid5 of Acidobacterium sp. MP5ACTX9.</title>
        <authorList>
            <consortium name="US DOE Joint Genome Institute"/>
            <person name="Lucas S."/>
            <person name="Copeland A."/>
            <person name="Lapidus A."/>
            <person name="Cheng J.-F."/>
            <person name="Goodwin L."/>
            <person name="Pitluck S."/>
            <person name="Teshima H."/>
            <person name="Detter J.C."/>
            <person name="Han C."/>
            <person name="Tapia R."/>
            <person name="Land M."/>
            <person name="Hauser L."/>
            <person name="Kyrpides N."/>
            <person name="Ivanova N."/>
            <person name="Ovchinnikova G."/>
            <person name="Pagani I."/>
            <person name="Rawat S.R."/>
            <person name="Mannisto M."/>
            <person name="Haggblom M.M."/>
            <person name="Woyke T."/>
        </authorList>
    </citation>
    <scope>NUCLEOTIDE SEQUENCE [LARGE SCALE GENOMIC DNA]</scope>
    <source>
        <strain evidence="6">MP5ACTX9</strain>
        <plasmid evidence="6">Plasmid pACIX905</plasmid>
    </source>
</reference>
<dbReference type="GO" id="GO:0006355">
    <property type="term" value="P:regulation of DNA-templated transcription"/>
    <property type="evidence" value="ECO:0007669"/>
    <property type="project" value="InterPro"/>
</dbReference>
<evidence type="ECO:0000259" key="3">
    <source>
        <dbReference type="PROSITE" id="PS50043"/>
    </source>
</evidence>
<dbReference type="KEGG" id="acm:AciX9_4702"/>
<dbReference type="PROSITE" id="PS50110">
    <property type="entry name" value="RESPONSE_REGULATORY"/>
    <property type="match status" value="1"/>
</dbReference>
<dbReference type="SUPFAM" id="SSF46894">
    <property type="entry name" value="C-terminal effector domain of the bipartite response regulators"/>
    <property type="match status" value="1"/>
</dbReference>
<dbReference type="InterPro" id="IPR039420">
    <property type="entry name" value="WalR-like"/>
</dbReference>
<keyword evidence="2" id="KW-0597">Phosphoprotein</keyword>
<feature type="modified residue" description="4-aspartylphosphate" evidence="2">
    <location>
        <position position="60"/>
    </location>
</feature>
<dbReference type="PANTHER" id="PTHR43214">
    <property type="entry name" value="TWO-COMPONENT RESPONSE REGULATOR"/>
    <property type="match status" value="1"/>
</dbReference>
<sequence length="207" mass="22332">MSPSEKPITVVLAEDQGILRSSLTIMLGIEPDIKVVASVSNGAEALRAVGLHLPAVLVTDIEMPQVTGLDLAIRVKELYPSTRVLILTTFARPGYLRRALDAGAVGYLLKDCPSTEMAEAVRRVAHGERVIDPGLAAESWSADAGPLTEREREVLRRAGEGESTAELARTLRLTEGTIRNYLSEAISKLGAHNRTEAARLARAKGWL</sequence>
<evidence type="ECO:0000256" key="2">
    <source>
        <dbReference type="PROSITE-ProRule" id="PRU00169"/>
    </source>
</evidence>
<dbReference type="PRINTS" id="PR00038">
    <property type="entry name" value="HTHLUXR"/>
</dbReference>
<dbReference type="HOGENOM" id="CLU_000445_90_10_0"/>
<dbReference type="Gene3D" id="3.40.50.2300">
    <property type="match status" value="1"/>
</dbReference>
<dbReference type="InterPro" id="IPR000792">
    <property type="entry name" value="Tscrpt_reg_LuxR_C"/>
</dbReference>
<dbReference type="CDD" id="cd06170">
    <property type="entry name" value="LuxR_C_like"/>
    <property type="match status" value="1"/>
</dbReference>
<dbReference type="AlphaFoldDB" id="E8X845"/>
<gene>
    <name evidence="5" type="ordered locus">AciX9_4702</name>
</gene>
<dbReference type="RefSeq" id="WP_013573347.1">
    <property type="nucleotide sequence ID" value="NC_015060.1"/>
</dbReference>
<keyword evidence="1" id="KW-0238">DNA-binding</keyword>
<accession>E8X845</accession>
<organism evidence="6">
    <name type="scientific">Granulicella tundricola (strain ATCC BAA-1859 / DSM 23138 / MP5ACTX9)</name>
    <dbReference type="NCBI Taxonomy" id="1198114"/>
    <lineage>
        <taxon>Bacteria</taxon>
        <taxon>Pseudomonadati</taxon>
        <taxon>Acidobacteriota</taxon>
        <taxon>Terriglobia</taxon>
        <taxon>Terriglobales</taxon>
        <taxon>Acidobacteriaceae</taxon>
        <taxon>Granulicella</taxon>
    </lineage>
</organism>
<keyword evidence="6" id="KW-1185">Reference proteome</keyword>
<dbReference type="EMBL" id="CP002485">
    <property type="protein sequence ID" value="ADW71629.1"/>
    <property type="molecule type" value="Genomic_DNA"/>
</dbReference>
<dbReference type="GO" id="GO:0003677">
    <property type="term" value="F:DNA binding"/>
    <property type="evidence" value="ECO:0007669"/>
    <property type="project" value="UniProtKB-KW"/>
</dbReference>
<dbReference type="PROSITE" id="PS50043">
    <property type="entry name" value="HTH_LUXR_2"/>
    <property type="match status" value="1"/>
</dbReference>
<dbReference type="InterPro" id="IPR011006">
    <property type="entry name" value="CheY-like_superfamily"/>
</dbReference>
<geneLocation type="plasmid" evidence="5 6">
    <name>pACIX905</name>
</geneLocation>
<dbReference type="GO" id="GO:0000160">
    <property type="term" value="P:phosphorelay signal transduction system"/>
    <property type="evidence" value="ECO:0007669"/>
    <property type="project" value="InterPro"/>
</dbReference>
<keyword evidence="5" id="KW-0614">Plasmid</keyword>
<feature type="domain" description="HTH luxR-type" evidence="3">
    <location>
        <begin position="140"/>
        <end position="205"/>
    </location>
</feature>
<dbReference type="OrthoDB" id="9780153at2"/>
<evidence type="ECO:0000259" key="4">
    <source>
        <dbReference type="PROSITE" id="PS50110"/>
    </source>
</evidence>
<dbReference type="InterPro" id="IPR001789">
    <property type="entry name" value="Sig_transdc_resp-reg_receiver"/>
</dbReference>
<evidence type="ECO:0000256" key="1">
    <source>
        <dbReference type="ARBA" id="ARBA00023125"/>
    </source>
</evidence>
<proteinExistence type="predicted"/>
<dbReference type="InterPro" id="IPR016032">
    <property type="entry name" value="Sig_transdc_resp-reg_C-effctor"/>
</dbReference>
<name>E8X845_GRATM</name>
<dbReference type="Pfam" id="PF00196">
    <property type="entry name" value="GerE"/>
    <property type="match status" value="1"/>
</dbReference>
<dbReference type="PANTHER" id="PTHR43214:SF42">
    <property type="entry name" value="TRANSCRIPTIONAL REGULATORY PROTEIN DESR"/>
    <property type="match status" value="1"/>
</dbReference>
<evidence type="ECO:0000313" key="6">
    <source>
        <dbReference type="Proteomes" id="UP000000343"/>
    </source>
</evidence>
<dbReference type="Proteomes" id="UP000000343">
    <property type="component" value="Plasmid pACIX905"/>
</dbReference>
<evidence type="ECO:0000313" key="5">
    <source>
        <dbReference type="EMBL" id="ADW71629.1"/>
    </source>
</evidence>
<dbReference type="Pfam" id="PF00072">
    <property type="entry name" value="Response_reg"/>
    <property type="match status" value="1"/>
</dbReference>